<accession>A0A061QT46</accession>
<dbReference type="AlphaFoldDB" id="A0A061QT46"/>
<feature type="non-terminal residue" evidence="1">
    <location>
        <position position="1"/>
    </location>
</feature>
<reference evidence="1" key="1">
    <citation type="submission" date="2014-05" db="EMBL/GenBank/DDBJ databases">
        <title>The transcriptome of the halophilic microalga Tetraselmis sp. GSL018 isolated from the Great Salt Lake, Utah.</title>
        <authorList>
            <person name="Jinkerson R.E."/>
            <person name="D'Adamo S."/>
            <person name="Posewitz M.C."/>
        </authorList>
    </citation>
    <scope>NUCLEOTIDE SEQUENCE</scope>
    <source>
        <strain evidence="1">GSL018</strain>
    </source>
</reference>
<gene>
    <name evidence="1" type="ORF">TSPGSL018_25796</name>
</gene>
<proteinExistence type="predicted"/>
<evidence type="ECO:0000313" key="1">
    <source>
        <dbReference type="EMBL" id="JAC61595.1"/>
    </source>
</evidence>
<dbReference type="EMBL" id="GBEZ01025497">
    <property type="protein sequence ID" value="JAC61595.1"/>
    <property type="molecule type" value="Transcribed_RNA"/>
</dbReference>
<name>A0A061QT46_9CHLO</name>
<feature type="non-terminal residue" evidence="1">
    <location>
        <position position="71"/>
    </location>
</feature>
<organism evidence="1">
    <name type="scientific">Tetraselmis sp. GSL018</name>
    <dbReference type="NCBI Taxonomy" id="582737"/>
    <lineage>
        <taxon>Eukaryota</taxon>
        <taxon>Viridiplantae</taxon>
        <taxon>Chlorophyta</taxon>
        <taxon>core chlorophytes</taxon>
        <taxon>Chlorodendrophyceae</taxon>
        <taxon>Chlorodendrales</taxon>
        <taxon>Chlorodendraceae</taxon>
        <taxon>Tetraselmis</taxon>
    </lineage>
</organism>
<sequence length="71" mass="7337">EAAGGVEVPRAVSGRPGIAAICRGPRAPERNHRGDLHRFRLCPGPGPAADLGRVLLCVAHSRGHPVRASTG</sequence>
<protein>
    <submittedName>
        <fullName evidence="1">Uncharacterized protein</fullName>
    </submittedName>
</protein>